<sequence>MAKALTYKNTKTSVIGQSFFLHEDYPRGFAYEGETHFIHYYGLGHGFRNVPLRLTVIEKKSGSLEDWVKREFGAEDIEEMETEVGVIVKGVWRPSLYSYQDIYKTLDVTEQEMRLSENALRLLINKLDDIFLYIEPCAASRDVYSHKTRELLILACTELENFWQYYAEKSGLSGSGKRLTTNDYAKLCGPLHLKEYQFTLNTYAGLPPIRPFEHWDTVKPTASLSWYDAYNKTKHDREKYFSQATLFHCINAVVACLVMHCVKFSPYQMFAQTNAFSSIINQHFKGGLVEVDYRNFYLFQVNPEHEKLGNYLSLGSIDGDASFLFKALDFTI</sequence>
<dbReference type="AlphaFoldDB" id="A0A4Q9H3A1"/>
<comment type="caution">
    <text evidence="1">The sequence shown here is derived from an EMBL/GenBank/DDBJ whole genome shotgun (WGS) entry which is preliminary data.</text>
</comment>
<dbReference type="Proteomes" id="UP000291819">
    <property type="component" value="Unassembled WGS sequence"/>
</dbReference>
<gene>
    <name evidence="1" type="ORF">EYS08_24915</name>
</gene>
<proteinExistence type="predicted"/>
<evidence type="ECO:0000313" key="2">
    <source>
        <dbReference type="Proteomes" id="UP000291819"/>
    </source>
</evidence>
<dbReference type="RefSeq" id="WP_131032608.1">
    <property type="nucleotide sequence ID" value="NZ_SIXF01000050.1"/>
</dbReference>
<protein>
    <submittedName>
        <fullName evidence="1">Uncharacterized protein</fullName>
    </submittedName>
</protein>
<keyword evidence="2" id="KW-1185">Reference proteome</keyword>
<name>A0A4Q9H3A1_9SPHI</name>
<accession>A0A4Q9H3A1</accession>
<evidence type="ECO:0000313" key="1">
    <source>
        <dbReference type="EMBL" id="TBO36379.1"/>
    </source>
</evidence>
<dbReference type="EMBL" id="SIXF01000050">
    <property type="protein sequence ID" value="TBO36379.1"/>
    <property type="molecule type" value="Genomic_DNA"/>
</dbReference>
<reference evidence="1 2" key="1">
    <citation type="submission" date="2019-02" db="EMBL/GenBank/DDBJ databases">
        <title>Pedobacter kyonggii whole genome sequence analysis.</title>
        <authorList>
            <person name="Dahal R.H."/>
        </authorList>
    </citation>
    <scope>NUCLEOTIDE SEQUENCE [LARGE SCALE GENOMIC DNA]</scope>
    <source>
        <strain evidence="1 2">K-4-11-1</strain>
    </source>
</reference>
<organism evidence="1 2">
    <name type="scientific">Pedobacter kyonggii</name>
    <dbReference type="NCBI Taxonomy" id="1926871"/>
    <lineage>
        <taxon>Bacteria</taxon>
        <taxon>Pseudomonadati</taxon>
        <taxon>Bacteroidota</taxon>
        <taxon>Sphingobacteriia</taxon>
        <taxon>Sphingobacteriales</taxon>
        <taxon>Sphingobacteriaceae</taxon>
        <taxon>Pedobacter</taxon>
    </lineage>
</organism>
<dbReference type="OrthoDB" id="7210418at2"/>